<dbReference type="Pfam" id="PF02698">
    <property type="entry name" value="DUF218"/>
    <property type="match status" value="1"/>
</dbReference>
<dbReference type="PANTHER" id="PTHR30336">
    <property type="entry name" value="INNER MEMBRANE PROTEIN, PROBABLE PERMEASE"/>
    <property type="match status" value="1"/>
</dbReference>
<dbReference type="PANTHER" id="PTHR30336:SF6">
    <property type="entry name" value="INTEGRAL MEMBRANE PROTEIN"/>
    <property type="match status" value="1"/>
</dbReference>
<dbReference type="InterPro" id="IPR051599">
    <property type="entry name" value="Cell_Envelope_Assoc"/>
</dbReference>
<gene>
    <name evidence="2" type="ORF">RAJCM14343_5469</name>
</gene>
<evidence type="ECO:0000313" key="3">
    <source>
        <dbReference type="Proteomes" id="UP000325466"/>
    </source>
</evidence>
<organism evidence="2 3">
    <name type="scientific">Rhodococcus aetherivorans</name>
    <dbReference type="NCBI Taxonomy" id="191292"/>
    <lineage>
        <taxon>Bacteria</taxon>
        <taxon>Bacillati</taxon>
        <taxon>Actinomycetota</taxon>
        <taxon>Actinomycetes</taxon>
        <taxon>Mycobacteriales</taxon>
        <taxon>Nocardiaceae</taxon>
        <taxon>Rhodococcus</taxon>
    </lineage>
</organism>
<dbReference type="InterPro" id="IPR003848">
    <property type="entry name" value="DUF218"/>
</dbReference>
<comment type="caution">
    <text evidence="2">The sequence shown here is derived from an EMBL/GenBank/DDBJ whole genome shotgun (WGS) entry which is preliminary data.</text>
</comment>
<feature type="domain" description="DUF218" evidence="1">
    <location>
        <begin position="41"/>
        <end position="179"/>
    </location>
</feature>
<protein>
    <submittedName>
        <fullName evidence="2">Integral membrane protein</fullName>
    </submittedName>
</protein>
<name>A0ABQ0YU61_9NOCA</name>
<evidence type="ECO:0000313" key="2">
    <source>
        <dbReference type="EMBL" id="GES40188.1"/>
    </source>
</evidence>
<dbReference type="EMBL" id="BLAH01000172">
    <property type="protein sequence ID" value="GES40188.1"/>
    <property type="molecule type" value="Genomic_DNA"/>
</dbReference>
<keyword evidence="3" id="KW-1185">Reference proteome</keyword>
<reference evidence="2 3" key="1">
    <citation type="journal article" date="2018" name="Biodegradation">
        <title>1,4-Dioxane degradation characteristics of Rhodococcus aetherivorans JCM 14343.</title>
        <authorList>
            <person name="Inoue D."/>
            <person name="Tsunoda T."/>
            <person name="Yamamoto N."/>
            <person name="Ike M."/>
            <person name="Sei K."/>
        </authorList>
    </citation>
    <scope>NUCLEOTIDE SEQUENCE [LARGE SCALE GENOMIC DNA]</scope>
    <source>
        <strain evidence="2 3">JCM 14343</strain>
    </source>
</reference>
<dbReference type="Proteomes" id="UP000325466">
    <property type="component" value="Unassembled WGS sequence"/>
</dbReference>
<accession>A0ABQ0YU61</accession>
<sequence length="210" mass="21637">MTGTAIGVAGGTLALAGVSARVAAPAAGRLYTLADAPTAPVVIVPGARVRNGWPMPMLRGRLDVAVALLADGRARSVLVSGDAGGRSGDEIAAMTGYLVAHGVGREVIATDPYGLDTYDTCHRAAQVYGVTTALIATQDFHLPRAVALGRRAGIDMAGVVAGCDCRLRTRVRNVLREYLLSRPKALVEMHFPRPPRVGSAADGASTGILA</sequence>
<dbReference type="CDD" id="cd06259">
    <property type="entry name" value="YdcF-like"/>
    <property type="match status" value="1"/>
</dbReference>
<proteinExistence type="predicted"/>
<evidence type="ECO:0000259" key="1">
    <source>
        <dbReference type="Pfam" id="PF02698"/>
    </source>
</evidence>